<dbReference type="InterPro" id="IPR036389">
    <property type="entry name" value="RNase_III_sf"/>
</dbReference>
<name>A0AAV9CT25_ACOCL</name>
<keyword evidence="7" id="KW-1185">Reference proteome</keyword>
<dbReference type="PROSITE" id="PS50137">
    <property type="entry name" value="DS_RBD"/>
    <property type="match status" value="1"/>
</dbReference>
<dbReference type="GO" id="GO:0003723">
    <property type="term" value="F:RNA binding"/>
    <property type="evidence" value="ECO:0007669"/>
    <property type="project" value="UniProtKB-UniRule"/>
</dbReference>
<evidence type="ECO:0000256" key="2">
    <source>
        <dbReference type="ARBA" id="ARBA00022884"/>
    </source>
</evidence>
<evidence type="ECO:0000313" key="7">
    <source>
        <dbReference type="Proteomes" id="UP001180020"/>
    </source>
</evidence>
<dbReference type="InterPro" id="IPR014720">
    <property type="entry name" value="dsRBD_dom"/>
</dbReference>
<dbReference type="SUPFAM" id="SSF69065">
    <property type="entry name" value="RNase III domain-like"/>
    <property type="match status" value="1"/>
</dbReference>
<evidence type="ECO:0000256" key="3">
    <source>
        <dbReference type="PROSITE-ProRule" id="PRU00266"/>
    </source>
</evidence>
<dbReference type="CDD" id="cd00593">
    <property type="entry name" value="RIBOc"/>
    <property type="match status" value="1"/>
</dbReference>
<protein>
    <submittedName>
        <fullName evidence="6">Ribonuclease 3-like protein 2</fullName>
    </submittedName>
</protein>
<feature type="domain" description="DRBM" evidence="4">
    <location>
        <begin position="180"/>
        <end position="238"/>
    </location>
</feature>
<reference evidence="6" key="2">
    <citation type="submission" date="2023-06" db="EMBL/GenBank/DDBJ databases">
        <authorList>
            <person name="Ma L."/>
            <person name="Liu K.-W."/>
            <person name="Li Z."/>
            <person name="Hsiao Y.-Y."/>
            <person name="Qi Y."/>
            <person name="Fu T."/>
            <person name="Tang G."/>
            <person name="Zhang D."/>
            <person name="Sun W.-H."/>
            <person name="Liu D.-K."/>
            <person name="Li Y."/>
            <person name="Chen G.-Z."/>
            <person name="Liu X.-D."/>
            <person name="Liao X.-Y."/>
            <person name="Jiang Y.-T."/>
            <person name="Yu X."/>
            <person name="Hao Y."/>
            <person name="Huang J."/>
            <person name="Zhao X.-W."/>
            <person name="Ke S."/>
            <person name="Chen Y.-Y."/>
            <person name="Wu W.-L."/>
            <person name="Hsu J.-L."/>
            <person name="Lin Y.-F."/>
            <person name="Huang M.-D."/>
            <person name="Li C.-Y."/>
            <person name="Huang L."/>
            <person name="Wang Z.-W."/>
            <person name="Zhao X."/>
            <person name="Zhong W.-Y."/>
            <person name="Peng D.-H."/>
            <person name="Ahmad S."/>
            <person name="Lan S."/>
            <person name="Zhang J.-S."/>
            <person name="Tsai W.-C."/>
            <person name="Van De Peer Y."/>
            <person name="Liu Z.-J."/>
        </authorList>
    </citation>
    <scope>NUCLEOTIDE SEQUENCE</scope>
    <source>
        <strain evidence="6">CP</strain>
        <tissue evidence="6">Leaves</tissue>
    </source>
</reference>
<dbReference type="GO" id="GO:0005737">
    <property type="term" value="C:cytoplasm"/>
    <property type="evidence" value="ECO:0007669"/>
    <property type="project" value="TreeGrafter"/>
</dbReference>
<dbReference type="InterPro" id="IPR000999">
    <property type="entry name" value="RNase_III_dom"/>
</dbReference>
<evidence type="ECO:0000259" key="5">
    <source>
        <dbReference type="PROSITE" id="PS50142"/>
    </source>
</evidence>
<gene>
    <name evidence="6" type="ORF">QJS10_CPB17g00250</name>
</gene>
<dbReference type="Gene3D" id="3.30.160.20">
    <property type="match status" value="1"/>
</dbReference>
<evidence type="ECO:0000256" key="1">
    <source>
        <dbReference type="ARBA" id="ARBA00022801"/>
    </source>
</evidence>
<dbReference type="Proteomes" id="UP001180020">
    <property type="component" value="Unassembled WGS sequence"/>
</dbReference>
<proteinExistence type="predicted"/>
<keyword evidence="1" id="KW-0378">Hydrolase</keyword>
<dbReference type="GO" id="GO:0030422">
    <property type="term" value="P:siRNA processing"/>
    <property type="evidence" value="ECO:0007669"/>
    <property type="project" value="TreeGrafter"/>
</dbReference>
<dbReference type="GO" id="GO:0005634">
    <property type="term" value="C:nucleus"/>
    <property type="evidence" value="ECO:0007669"/>
    <property type="project" value="TreeGrafter"/>
</dbReference>
<dbReference type="Gene3D" id="1.10.1520.10">
    <property type="entry name" value="Ribonuclease III domain"/>
    <property type="match status" value="1"/>
</dbReference>
<dbReference type="AlphaFoldDB" id="A0AAV9CT25"/>
<dbReference type="SUPFAM" id="SSF54768">
    <property type="entry name" value="dsRNA-binding domain-like"/>
    <property type="match status" value="1"/>
</dbReference>
<dbReference type="Pfam" id="PF00636">
    <property type="entry name" value="Ribonuclease_3"/>
    <property type="match status" value="1"/>
</dbReference>
<keyword evidence="2 3" id="KW-0694">RNA-binding</keyword>
<dbReference type="PROSITE" id="PS00517">
    <property type="entry name" value="RNASE_3_1"/>
    <property type="match status" value="1"/>
</dbReference>
<organism evidence="6 7">
    <name type="scientific">Acorus calamus</name>
    <name type="common">Sweet flag</name>
    <dbReference type="NCBI Taxonomy" id="4465"/>
    <lineage>
        <taxon>Eukaryota</taxon>
        <taxon>Viridiplantae</taxon>
        <taxon>Streptophyta</taxon>
        <taxon>Embryophyta</taxon>
        <taxon>Tracheophyta</taxon>
        <taxon>Spermatophyta</taxon>
        <taxon>Magnoliopsida</taxon>
        <taxon>Liliopsida</taxon>
        <taxon>Acoraceae</taxon>
        <taxon>Acorus</taxon>
    </lineage>
</organism>
<dbReference type="PROSITE" id="PS50142">
    <property type="entry name" value="RNASE_3_2"/>
    <property type="match status" value="1"/>
</dbReference>
<dbReference type="PANTHER" id="PTHR14950">
    <property type="entry name" value="DICER-RELATED"/>
    <property type="match status" value="1"/>
</dbReference>
<sequence length="255" mass="29047">MGSKRKSKTVEAPPVELAGLEAFLGYNFENKTLLEEARTHKSYTGSVSYERLEFLGDAALGLAISNHLYGNHPEFDQGRLTKLHMTNVSEDKFARVAVKHNLYRFLRRYNCSGMDEKVRDFSDAIGKEGDEQRSETARKVLSDIVESIAAAIYIDCHFNPDLMWECLERLVEVSGTIHEHPVTALKEFCEKNGKVVKYEHSKKGDREVTEVFIDGEPIGYGCSKQRENSKLTAADDALLLRRLWMITMNNDENYE</sequence>
<feature type="domain" description="RNase III" evidence="5">
    <location>
        <begin position="17"/>
        <end position="157"/>
    </location>
</feature>
<evidence type="ECO:0000259" key="4">
    <source>
        <dbReference type="PROSITE" id="PS50137"/>
    </source>
</evidence>
<dbReference type="SMART" id="SM00535">
    <property type="entry name" value="RIBOc"/>
    <property type="match status" value="1"/>
</dbReference>
<comment type="caution">
    <text evidence="6">The sequence shown here is derived from an EMBL/GenBank/DDBJ whole genome shotgun (WGS) entry which is preliminary data.</text>
</comment>
<accession>A0AAV9CT25</accession>
<reference evidence="6" key="1">
    <citation type="journal article" date="2023" name="Nat. Commun.">
        <title>Diploid and tetraploid genomes of Acorus and the evolution of monocots.</title>
        <authorList>
            <person name="Ma L."/>
            <person name="Liu K.W."/>
            <person name="Li Z."/>
            <person name="Hsiao Y.Y."/>
            <person name="Qi Y."/>
            <person name="Fu T."/>
            <person name="Tang G.D."/>
            <person name="Zhang D."/>
            <person name="Sun W.H."/>
            <person name="Liu D.K."/>
            <person name="Li Y."/>
            <person name="Chen G.Z."/>
            <person name="Liu X.D."/>
            <person name="Liao X.Y."/>
            <person name="Jiang Y.T."/>
            <person name="Yu X."/>
            <person name="Hao Y."/>
            <person name="Huang J."/>
            <person name="Zhao X.W."/>
            <person name="Ke S."/>
            <person name="Chen Y.Y."/>
            <person name="Wu W.L."/>
            <person name="Hsu J.L."/>
            <person name="Lin Y.F."/>
            <person name="Huang M.D."/>
            <person name="Li C.Y."/>
            <person name="Huang L."/>
            <person name="Wang Z.W."/>
            <person name="Zhao X."/>
            <person name="Zhong W.Y."/>
            <person name="Peng D.H."/>
            <person name="Ahmad S."/>
            <person name="Lan S."/>
            <person name="Zhang J.S."/>
            <person name="Tsai W.C."/>
            <person name="Van de Peer Y."/>
            <person name="Liu Z.J."/>
        </authorList>
    </citation>
    <scope>NUCLEOTIDE SEQUENCE</scope>
    <source>
        <strain evidence="6">CP</strain>
    </source>
</reference>
<dbReference type="PANTHER" id="PTHR14950:SF49">
    <property type="entry name" value="RIBONUCLEASE 3-LIKE PROTEIN 2-RELATED"/>
    <property type="match status" value="1"/>
</dbReference>
<dbReference type="EMBL" id="JAUJYO010000017">
    <property type="protein sequence ID" value="KAK1292017.1"/>
    <property type="molecule type" value="Genomic_DNA"/>
</dbReference>
<evidence type="ECO:0000313" key="6">
    <source>
        <dbReference type="EMBL" id="KAK1292017.1"/>
    </source>
</evidence>
<dbReference type="GO" id="GO:0004525">
    <property type="term" value="F:ribonuclease III activity"/>
    <property type="evidence" value="ECO:0007669"/>
    <property type="project" value="InterPro"/>
</dbReference>